<evidence type="ECO:0000313" key="10">
    <source>
        <dbReference type="RefSeq" id="XP_003739073.1"/>
    </source>
</evidence>
<keyword evidence="2 7" id="KW-0732">Signal</keyword>
<evidence type="ECO:0000256" key="6">
    <source>
        <dbReference type="ARBA" id="ARBA00023180"/>
    </source>
</evidence>
<evidence type="ECO:0000256" key="1">
    <source>
        <dbReference type="ARBA" id="ARBA00010701"/>
    </source>
</evidence>
<feature type="domain" description="Partial AB-hydrolase lipase" evidence="8">
    <location>
        <begin position="89"/>
        <end position="148"/>
    </location>
</feature>
<accession>A0AAJ6VVL0</accession>
<organism evidence="9 10">
    <name type="scientific">Galendromus occidentalis</name>
    <name type="common">western predatory mite</name>
    <dbReference type="NCBI Taxonomy" id="34638"/>
    <lineage>
        <taxon>Eukaryota</taxon>
        <taxon>Metazoa</taxon>
        <taxon>Ecdysozoa</taxon>
        <taxon>Arthropoda</taxon>
        <taxon>Chelicerata</taxon>
        <taxon>Arachnida</taxon>
        <taxon>Acari</taxon>
        <taxon>Parasitiformes</taxon>
        <taxon>Mesostigmata</taxon>
        <taxon>Gamasina</taxon>
        <taxon>Phytoseioidea</taxon>
        <taxon>Phytoseiidae</taxon>
        <taxon>Typhlodrominae</taxon>
        <taxon>Galendromus</taxon>
    </lineage>
</organism>
<reference evidence="10" key="1">
    <citation type="submission" date="2025-08" db="UniProtKB">
        <authorList>
            <consortium name="RefSeq"/>
        </authorList>
    </citation>
    <scope>IDENTIFICATION</scope>
</reference>
<dbReference type="InterPro" id="IPR029058">
    <property type="entry name" value="AB_hydrolase_fold"/>
</dbReference>
<sequence>MTPIFIVVLVLLLSSPRYGISSTADEPPPSSTSTDRQINLSRPSLVSQIASSVNSIFGTVQQGLRQSLRTVRQLMLSDPDAVLAMNSIGDYVRYNGYTFSEHLVSTTDGVILQVHRIRRETAFIANQSIPVLMLPGVMTSSFDFIANLPHQSVGFFLADMGYDVWLGNFRGTRYGSMSNSTHPNIYNATLDDQALLDTPAMIDAVLNETGFKDLHVVAHSKGATGLLATLSDLPEYNSKVRLFSALAPAVFFRDTSRFLRVLWRVSLTEPIKTVLKNLMYENRPIFNNEQIFDPSYWFMTAPVCAMTGLLCESVLDIIEDPSLLRATNYYRLNRTRLGVIMSHFPAGTTFASFQQFYQIKESERFQKFNFDDTTWIEAIGSRQRKKTSNLEVYGKGTPPEYDLANVNVSMLLFYADNDVFAGQHDITLLNKHFGHLIYNNGNYHIAVQKFLHMDFLWGLDARQLVYDPMYYQMKTFDAERGSARSDESLIKDLYYTVSGKSSNKRAYYDRFLQNKG</sequence>
<keyword evidence="3" id="KW-0378">Hydrolase</keyword>
<dbReference type="AlphaFoldDB" id="A0AAJ6VVL0"/>
<keyword evidence="9" id="KW-1185">Reference proteome</keyword>
<evidence type="ECO:0000313" key="9">
    <source>
        <dbReference type="Proteomes" id="UP000694867"/>
    </source>
</evidence>
<evidence type="ECO:0000256" key="3">
    <source>
        <dbReference type="ARBA" id="ARBA00022801"/>
    </source>
</evidence>
<dbReference type="FunFam" id="3.40.50.1820:FF:000057">
    <property type="entry name" value="Lipase"/>
    <property type="match status" value="1"/>
</dbReference>
<dbReference type="Gene3D" id="3.40.50.1820">
    <property type="entry name" value="alpha/beta hydrolase"/>
    <property type="match status" value="1"/>
</dbReference>
<dbReference type="GeneID" id="100906247"/>
<feature type="chain" id="PRO_5042468626" evidence="7">
    <location>
        <begin position="20"/>
        <end position="516"/>
    </location>
</feature>
<dbReference type="GO" id="GO:0016787">
    <property type="term" value="F:hydrolase activity"/>
    <property type="evidence" value="ECO:0007669"/>
    <property type="project" value="UniProtKB-KW"/>
</dbReference>
<protein>
    <submittedName>
        <fullName evidence="10">Gastric triacylglycerol lipase</fullName>
    </submittedName>
</protein>
<proteinExistence type="inferred from homology"/>
<evidence type="ECO:0000259" key="8">
    <source>
        <dbReference type="Pfam" id="PF04083"/>
    </source>
</evidence>
<keyword evidence="5" id="KW-0443">Lipid metabolism</keyword>
<feature type="signal peptide" evidence="7">
    <location>
        <begin position="1"/>
        <end position="19"/>
    </location>
</feature>
<comment type="similarity">
    <text evidence="1">Belongs to the AB hydrolase superfamily. Lipase family.</text>
</comment>
<name>A0AAJ6VVL0_9ACAR</name>
<evidence type="ECO:0000256" key="7">
    <source>
        <dbReference type="SAM" id="SignalP"/>
    </source>
</evidence>
<dbReference type="KEGG" id="goe:100906247"/>
<dbReference type="SUPFAM" id="SSF53474">
    <property type="entry name" value="alpha/beta-Hydrolases"/>
    <property type="match status" value="1"/>
</dbReference>
<dbReference type="RefSeq" id="XP_003739073.1">
    <property type="nucleotide sequence ID" value="XM_003739025.1"/>
</dbReference>
<dbReference type="PANTHER" id="PTHR11005">
    <property type="entry name" value="LYSOSOMAL ACID LIPASE-RELATED"/>
    <property type="match status" value="1"/>
</dbReference>
<evidence type="ECO:0000256" key="2">
    <source>
        <dbReference type="ARBA" id="ARBA00022729"/>
    </source>
</evidence>
<dbReference type="Proteomes" id="UP000694867">
    <property type="component" value="Unplaced"/>
</dbReference>
<evidence type="ECO:0000256" key="5">
    <source>
        <dbReference type="ARBA" id="ARBA00023098"/>
    </source>
</evidence>
<dbReference type="GO" id="GO:0016042">
    <property type="term" value="P:lipid catabolic process"/>
    <property type="evidence" value="ECO:0007669"/>
    <property type="project" value="UniProtKB-KW"/>
</dbReference>
<evidence type="ECO:0000256" key="4">
    <source>
        <dbReference type="ARBA" id="ARBA00022963"/>
    </source>
</evidence>
<gene>
    <name evidence="10" type="primary">LOC100906247</name>
</gene>
<keyword evidence="4" id="KW-0442">Lipid degradation</keyword>
<keyword evidence="6" id="KW-0325">Glycoprotein</keyword>
<dbReference type="InterPro" id="IPR006693">
    <property type="entry name" value="AB_hydrolase_lipase"/>
</dbReference>
<dbReference type="Pfam" id="PF04083">
    <property type="entry name" value="Abhydro_lipase"/>
    <property type="match status" value="1"/>
</dbReference>